<feature type="transmembrane region" description="Helical" evidence="1">
    <location>
        <begin position="39"/>
        <end position="57"/>
    </location>
</feature>
<reference evidence="3" key="1">
    <citation type="journal article" date="2019" name="Int. J. Syst. Evol. Microbiol.">
        <title>The Global Catalogue of Microorganisms (GCM) 10K type strain sequencing project: providing services to taxonomists for standard genome sequencing and annotation.</title>
        <authorList>
            <consortium name="The Broad Institute Genomics Platform"/>
            <consortium name="The Broad Institute Genome Sequencing Center for Infectious Disease"/>
            <person name="Wu L."/>
            <person name="Ma J."/>
        </authorList>
    </citation>
    <scope>NUCLEOTIDE SEQUENCE [LARGE SCALE GENOMIC DNA]</scope>
    <source>
        <strain evidence="3">ZS-22-S1</strain>
    </source>
</reference>
<evidence type="ECO:0000313" key="2">
    <source>
        <dbReference type="EMBL" id="MFC4853675.1"/>
    </source>
</evidence>
<keyword evidence="1" id="KW-0472">Membrane</keyword>
<name>A0ABV9RZD3_9PSEU</name>
<evidence type="ECO:0000256" key="1">
    <source>
        <dbReference type="SAM" id="Phobius"/>
    </source>
</evidence>
<keyword evidence="1" id="KW-1133">Transmembrane helix</keyword>
<proteinExistence type="predicted"/>
<dbReference type="Proteomes" id="UP001595859">
    <property type="component" value="Unassembled WGS sequence"/>
</dbReference>
<evidence type="ECO:0000313" key="3">
    <source>
        <dbReference type="Proteomes" id="UP001595859"/>
    </source>
</evidence>
<organism evidence="2 3">
    <name type="scientific">Actinophytocola glycyrrhizae</name>
    <dbReference type="NCBI Taxonomy" id="2044873"/>
    <lineage>
        <taxon>Bacteria</taxon>
        <taxon>Bacillati</taxon>
        <taxon>Actinomycetota</taxon>
        <taxon>Actinomycetes</taxon>
        <taxon>Pseudonocardiales</taxon>
        <taxon>Pseudonocardiaceae</taxon>
    </lineage>
</organism>
<protein>
    <recommendedName>
        <fullName evidence="4">DUF5642 domain-containing protein</fullName>
    </recommendedName>
</protein>
<sequence>MTDDITRGLTLLADEAEATPIDTHAVIARAKARTRNRRATTATAFAVTAIGALAIGLTSGTGQPVQVGAPPADRAERLNQQLADVRADAVPEDWRLLPADVHNPLGGDLAGDEPLTFECGERDPSLDRQVCQAIGQFDDGGTRVGVAIQVLSGGGTMVSVPSDDRTISRILPDRTRFGTHTAPGIRMMGAEPIPYYDPAFAEEGVASQLMSAFRPGGTSVILNVIWVGDPSAPPFTEEQLQRLATAFTY</sequence>
<gene>
    <name evidence="2" type="ORF">ACFPCV_09160</name>
</gene>
<dbReference type="RefSeq" id="WP_378055610.1">
    <property type="nucleotide sequence ID" value="NZ_JBHSIS010000003.1"/>
</dbReference>
<dbReference type="EMBL" id="JBHSIS010000003">
    <property type="protein sequence ID" value="MFC4853675.1"/>
    <property type="molecule type" value="Genomic_DNA"/>
</dbReference>
<evidence type="ECO:0008006" key="4">
    <source>
        <dbReference type="Google" id="ProtNLM"/>
    </source>
</evidence>
<accession>A0ABV9RZD3</accession>
<keyword evidence="1" id="KW-0812">Transmembrane</keyword>
<keyword evidence="3" id="KW-1185">Reference proteome</keyword>
<comment type="caution">
    <text evidence="2">The sequence shown here is derived from an EMBL/GenBank/DDBJ whole genome shotgun (WGS) entry which is preliminary data.</text>
</comment>